<dbReference type="SUPFAM" id="SSF52540">
    <property type="entry name" value="P-loop containing nucleoside triphosphate hydrolases"/>
    <property type="match status" value="1"/>
</dbReference>
<feature type="domain" description="ATPase" evidence="1">
    <location>
        <begin position="17"/>
        <end position="261"/>
    </location>
</feature>
<organism evidence="2 3">
    <name type="scientific">Caldinitratiruptor microaerophilus</name>
    <dbReference type="NCBI Taxonomy" id="671077"/>
    <lineage>
        <taxon>Bacteria</taxon>
        <taxon>Bacillati</taxon>
        <taxon>Bacillota</taxon>
        <taxon>Clostridia</taxon>
        <taxon>Eubacteriales</taxon>
        <taxon>Symbiobacteriaceae</taxon>
        <taxon>Caldinitratiruptor</taxon>
    </lineage>
</organism>
<dbReference type="EMBL" id="AP025628">
    <property type="protein sequence ID" value="BDG59389.1"/>
    <property type="molecule type" value="Genomic_DNA"/>
</dbReference>
<dbReference type="RefSeq" id="WP_264843520.1">
    <property type="nucleotide sequence ID" value="NZ_AP025628.1"/>
</dbReference>
<evidence type="ECO:0000313" key="3">
    <source>
        <dbReference type="Proteomes" id="UP001163687"/>
    </source>
</evidence>
<reference evidence="2" key="1">
    <citation type="submission" date="2022-03" db="EMBL/GenBank/DDBJ databases">
        <title>Complete genome sequence of Caldinitratiruptor microaerophilus.</title>
        <authorList>
            <person name="Mukaiyama R."/>
            <person name="Nishiyama T."/>
            <person name="Ueda K."/>
        </authorList>
    </citation>
    <scope>NUCLEOTIDE SEQUENCE</scope>
    <source>
        <strain evidence="2">JCM 16183</strain>
    </source>
</reference>
<dbReference type="KEGG" id="cmic:caldi_04790"/>
<name>A0AA35G8L6_9FIRM</name>
<sequence>MAAVFPFGKPAGPEDIVDREEFIAELVERLSDGHSVILAGPRRIGKSSVAGEVLRRLRERGAYTAQLDLFHVTSTEEFGVKLLRAVLENRTGPYHHAVRALRGLREWLSRAELKAKVHDLELGLTFSTGSPDPEEVLETAVNTAEQLATRDGRQMVVLLDEFQEVDRIGGEPLLKRLRALFQQQSRVAYLFLGSQTTLLRTIFGDRRQAFYRFATLLQLPPVPEHAWEEYIRRRLADHDLTISGPALDTLLSKTGGHPYCVMAVAYNAYLSAKLEGVREITSDMVHFAYEQTMDHLDEFYTVQWAEIRRIQHADAVLRAVVEGGQPYALPLYPSAVSKALRYLMRISILHKGTQRGQYELVEPMFGDWVRRHT</sequence>
<dbReference type="InterPro" id="IPR011579">
    <property type="entry name" value="ATPase_dom"/>
</dbReference>
<dbReference type="Proteomes" id="UP001163687">
    <property type="component" value="Chromosome"/>
</dbReference>
<protein>
    <submittedName>
        <fullName evidence="2">ATPase</fullName>
    </submittedName>
</protein>
<dbReference type="Pfam" id="PF01637">
    <property type="entry name" value="ATPase_2"/>
    <property type="match status" value="1"/>
</dbReference>
<keyword evidence="3" id="KW-1185">Reference proteome</keyword>
<gene>
    <name evidence="2" type="ORF">caldi_04790</name>
</gene>
<dbReference type="PANTHER" id="PTHR34301:SF8">
    <property type="entry name" value="ATPASE DOMAIN-CONTAINING PROTEIN"/>
    <property type="match status" value="1"/>
</dbReference>
<evidence type="ECO:0000259" key="1">
    <source>
        <dbReference type="Pfam" id="PF01637"/>
    </source>
</evidence>
<accession>A0AA35G8L6</accession>
<evidence type="ECO:0000313" key="2">
    <source>
        <dbReference type="EMBL" id="BDG59389.1"/>
    </source>
</evidence>
<dbReference type="GO" id="GO:0005524">
    <property type="term" value="F:ATP binding"/>
    <property type="evidence" value="ECO:0007669"/>
    <property type="project" value="InterPro"/>
</dbReference>
<proteinExistence type="predicted"/>
<dbReference type="AlphaFoldDB" id="A0AA35G8L6"/>
<dbReference type="InterPro" id="IPR027417">
    <property type="entry name" value="P-loop_NTPase"/>
</dbReference>
<dbReference type="PANTHER" id="PTHR34301">
    <property type="entry name" value="DNA-BINDING PROTEIN-RELATED"/>
    <property type="match status" value="1"/>
</dbReference>
<dbReference type="Gene3D" id="3.40.50.300">
    <property type="entry name" value="P-loop containing nucleotide triphosphate hydrolases"/>
    <property type="match status" value="1"/>
</dbReference>